<dbReference type="InterPro" id="IPR011051">
    <property type="entry name" value="RmlC_Cupin_sf"/>
</dbReference>
<keyword evidence="3" id="KW-1185">Reference proteome</keyword>
<accession>A0A8S3VGH4</accession>
<evidence type="ECO:0000313" key="2">
    <source>
        <dbReference type="EMBL" id="CAG2255372.1"/>
    </source>
</evidence>
<protein>
    <recommendedName>
        <fullName evidence="4">Cysteine dioxygenase</fullName>
    </recommendedName>
</protein>
<comment type="caution">
    <text evidence="2">The sequence shown here is derived from an EMBL/GenBank/DDBJ whole genome shotgun (WGS) entry which is preliminary data.</text>
</comment>
<gene>
    <name evidence="2" type="ORF">MEDL_66794</name>
</gene>
<dbReference type="AlphaFoldDB" id="A0A8S3VGH4"/>
<dbReference type="Gene3D" id="2.60.120.10">
    <property type="entry name" value="Jelly Rolls"/>
    <property type="match status" value="1"/>
</dbReference>
<dbReference type="OrthoDB" id="5946895at2759"/>
<proteinExistence type="predicted"/>
<dbReference type="Proteomes" id="UP000683360">
    <property type="component" value="Unassembled WGS sequence"/>
</dbReference>
<evidence type="ECO:0000313" key="3">
    <source>
        <dbReference type="Proteomes" id="UP000683360"/>
    </source>
</evidence>
<dbReference type="SUPFAM" id="SSF51182">
    <property type="entry name" value="RmlC-like cupins"/>
    <property type="match status" value="1"/>
</dbReference>
<reference evidence="2" key="1">
    <citation type="submission" date="2021-03" db="EMBL/GenBank/DDBJ databases">
        <authorList>
            <person name="Bekaert M."/>
        </authorList>
    </citation>
    <scope>NUCLEOTIDE SEQUENCE</scope>
</reference>
<dbReference type="InterPro" id="IPR014710">
    <property type="entry name" value="RmlC-like_jellyroll"/>
</dbReference>
<name>A0A8S3VGH4_MYTED</name>
<organism evidence="2 3">
    <name type="scientific">Mytilus edulis</name>
    <name type="common">Blue mussel</name>
    <dbReference type="NCBI Taxonomy" id="6550"/>
    <lineage>
        <taxon>Eukaryota</taxon>
        <taxon>Metazoa</taxon>
        <taxon>Spiralia</taxon>
        <taxon>Lophotrochozoa</taxon>
        <taxon>Mollusca</taxon>
        <taxon>Bivalvia</taxon>
        <taxon>Autobranchia</taxon>
        <taxon>Pteriomorphia</taxon>
        <taxon>Mytilida</taxon>
        <taxon>Mytiloidea</taxon>
        <taxon>Mytilidae</taxon>
        <taxon>Mytilinae</taxon>
        <taxon>Mytilus</taxon>
    </lineage>
</organism>
<feature type="compositionally biased region" description="Polar residues" evidence="1">
    <location>
        <begin position="7"/>
        <end position="19"/>
    </location>
</feature>
<evidence type="ECO:0008006" key="4">
    <source>
        <dbReference type="Google" id="ProtNLM"/>
    </source>
</evidence>
<feature type="compositionally biased region" description="Polar residues" evidence="1">
    <location>
        <begin position="53"/>
        <end position="74"/>
    </location>
</feature>
<evidence type="ECO:0000256" key="1">
    <source>
        <dbReference type="SAM" id="MobiDB-lite"/>
    </source>
</evidence>
<sequence>MKFSQKLPLTNGTLNGSSHKQGKHNDDASYTSLHTHRRSSGLSNQPLLKHLHNGTSDLPSKIQVQADTSTQRQRPLNGRLKPVDNQTQKDNKLNQFENTFPVNRQGTSILTTPSSWEKRLHVNGQGTLVLTKNTRTPFLLSVEDGKGHYRIFVKIEKDQVSFIKCIGDKDEVLSSVRKKASGIEDGKISYWFSYDRDNLVLKFGKGYLMEETTILVHAFLKGTKPQEGKKIRENLHPYFNAEDKNLLIPPFSFPGGGLRVKEELVEFEKDPFITNISPLVMDSSKVNLFYLDEGNYISSASLPVACRELYENIKGCCLNYSQDVTGVFLSDAIRYSIETKGCILNTRLDEKASGFGKRDIKGTYLRITLGQCLDKSPGATYVLEIWPTGHYSPVHNHGNANAIIKVLFGSIHFMIYNKHVCATDSKPLKEFDAMKGDITWVDRNWYQTHKLINKSNDFCATIQCYNYDPEDKTHWPYFDYISNNENMAEFMPNSDFGFREMHENIVMEYKGRSVKLG</sequence>
<dbReference type="EMBL" id="CAJPWZ010003267">
    <property type="protein sequence ID" value="CAG2255372.1"/>
    <property type="molecule type" value="Genomic_DNA"/>
</dbReference>
<feature type="region of interest" description="Disordered" evidence="1">
    <location>
        <begin position="1"/>
        <end position="89"/>
    </location>
</feature>